<reference evidence="3" key="1">
    <citation type="submission" date="2025-08" db="UniProtKB">
        <authorList>
            <consortium name="RefSeq"/>
        </authorList>
    </citation>
    <scope>IDENTIFICATION</scope>
</reference>
<gene>
    <name evidence="3" type="primary">LOC114842166</name>
</gene>
<accession>A0A9W2XAK0</accession>
<evidence type="ECO:0000313" key="2">
    <source>
        <dbReference type="Proteomes" id="UP000515150"/>
    </source>
</evidence>
<dbReference type="GeneID" id="114842166"/>
<feature type="region of interest" description="Disordered" evidence="1">
    <location>
        <begin position="90"/>
        <end position="155"/>
    </location>
</feature>
<evidence type="ECO:0000256" key="1">
    <source>
        <dbReference type="SAM" id="MobiDB-lite"/>
    </source>
</evidence>
<name>A0A9W2XAK0_BETSP</name>
<evidence type="ECO:0000313" key="3">
    <source>
        <dbReference type="RefSeq" id="XP_055358693.1"/>
    </source>
</evidence>
<organism evidence="2 3">
    <name type="scientific">Betta splendens</name>
    <name type="common">Siamese fighting fish</name>
    <dbReference type="NCBI Taxonomy" id="158456"/>
    <lineage>
        <taxon>Eukaryota</taxon>
        <taxon>Metazoa</taxon>
        <taxon>Chordata</taxon>
        <taxon>Craniata</taxon>
        <taxon>Vertebrata</taxon>
        <taxon>Euteleostomi</taxon>
        <taxon>Actinopterygii</taxon>
        <taxon>Neopterygii</taxon>
        <taxon>Teleostei</taxon>
        <taxon>Neoteleostei</taxon>
        <taxon>Acanthomorphata</taxon>
        <taxon>Anabantaria</taxon>
        <taxon>Anabantiformes</taxon>
        <taxon>Anabantoidei</taxon>
        <taxon>Osphronemidae</taxon>
        <taxon>Betta</taxon>
    </lineage>
</organism>
<protein>
    <submittedName>
        <fullName evidence="3">Uncharacterized protein LOC114842166</fullName>
    </submittedName>
</protein>
<dbReference type="KEGG" id="bspl:114842166"/>
<sequence length="155" mass="18790">MATWNSLPLTGERSREFYTKTTAIEREGSDCRSQDGSLSPAKSINRERERVMTINVQKTSKECKRPLCFLVVVVLREGQRYCKFVTRCSDMEEKDRKKEKKEEAREMKKGKMKEEKEKKNRRKQEEKERLKKEKKELPRREKERKKSEKEEERRR</sequence>
<dbReference type="RefSeq" id="XP_055358693.1">
    <property type="nucleotide sequence ID" value="XM_055502718.1"/>
</dbReference>
<dbReference type="Proteomes" id="UP000515150">
    <property type="component" value="Chromosome 15"/>
</dbReference>
<keyword evidence="2" id="KW-1185">Reference proteome</keyword>
<dbReference type="AlphaFoldDB" id="A0A9W2XAK0"/>
<proteinExistence type="predicted"/>